<accession>A0A381YZH6</accession>
<sequence length="158" mass="18821">MLNEIKVFENDAGIDERGSIWTTWKKNEWKDMDFNHDKFSISKQNVLRGLHGDNKSWKLVTCVYGEIFQVVVDARPESKTYLEWNSWNLSENNRKQILIPPNFANGYLCLSDKCVYHYKYSYKGDYPDVNDQFTIKWNDQRLGIKWPIENPILYGRDK</sequence>
<dbReference type="Gene3D" id="2.60.120.10">
    <property type="entry name" value="Jelly Rolls"/>
    <property type="match status" value="1"/>
</dbReference>
<dbReference type="InterPro" id="IPR000888">
    <property type="entry name" value="RmlC-like"/>
</dbReference>
<evidence type="ECO:0008006" key="2">
    <source>
        <dbReference type="Google" id="ProtNLM"/>
    </source>
</evidence>
<dbReference type="InterPro" id="IPR011051">
    <property type="entry name" value="RmlC_Cupin_sf"/>
</dbReference>
<dbReference type="GO" id="GO:0000271">
    <property type="term" value="P:polysaccharide biosynthetic process"/>
    <property type="evidence" value="ECO:0007669"/>
    <property type="project" value="TreeGrafter"/>
</dbReference>
<dbReference type="PANTHER" id="PTHR21047:SF2">
    <property type="entry name" value="THYMIDINE DIPHOSPHO-4-KETO-RHAMNOSE 3,5-EPIMERASE"/>
    <property type="match status" value="1"/>
</dbReference>
<proteinExistence type="predicted"/>
<evidence type="ECO:0000313" key="1">
    <source>
        <dbReference type="EMBL" id="SVA82032.1"/>
    </source>
</evidence>
<name>A0A381YZH6_9ZZZZ</name>
<dbReference type="GO" id="GO:0005829">
    <property type="term" value="C:cytosol"/>
    <property type="evidence" value="ECO:0007669"/>
    <property type="project" value="TreeGrafter"/>
</dbReference>
<organism evidence="1">
    <name type="scientific">marine metagenome</name>
    <dbReference type="NCBI Taxonomy" id="408172"/>
    <lineage>
        <taxon>unclassified sequences</taxon>
        <taxon>metagenomes</taxon>
        <taxon>ecological metagenomes</taxon>
    </lineage>
</organism>
<dbReference type="SUPFAM" id="SSF51182">
    <property type="entry name" value="RmlC-like cupins"/>
    <property type="match status" value="1"/>
</dbReference>
<dbReference type="Pfam" id="PF00908">
    <property type="entry name" value="dTDP_sugar_isom"/>
    <property type="match status" value="1"/>
</dbReference>
<dbReference type="InterPro" id="IPR014710">
    <property type="entry name" value="RmlC-like_jellyroll"/>
</dbReference>
<dbReference type="AlphaFoldDB" id="A0A381YZH6"/>
<dbReference type="GO" id="GO:0008830">
    <property type="term" value="F:dTDP-4-dehydrorhamnose 3,5-epimerase activity"/>
    <property type="evidence" value="ECO:0007669"/>
    <property type="project" value="InterPro"/>
</dbReference>
<reference evidence="1" key="1">
    <citation type="submission" date="2018-05" db="EMBL/GenBank/DDBJ databases">
        <authorList>
            <person name="Lanie J.A."/>
            <person name="Ng W.-L."/>
            <person name="Kazmierczak K.M."/>
            <person name="Andrzejewski T.M."/>
            <person name="Davidsen T.M."/>
            <person name="Wayne K.J."/>
            <person name="Tettelin H."/>
            <person name="Glass J.I."/>
            <person name="Rusch D."/>
            <person name="Podicherti R."/>
            <person name="Tsui H.-C.T."/>
            <person name="Winkler M.E."/>
        </authorList>
    </citation>
    <scope>NUCLEOTIDE SEQUENCE</scope>
</reference>
<gene>
    <name evidence="1" type="ORF">METZ01_LOCUS134886</name>
</gene>
<dbReference type="EMBL" id="UINC01019380">
    <property type="protein sequence ID" value="SVA82032.1"/>
    <property type="molecule type" value="Genomic_DNA"/>
</dbReference>
<dbReference type="PANTHER" id="PTHR21047">
    <property type="entry name" value="DTDP-6-DEOXY-D-GLUCOSE-3,5 EPIMERASE"/>
    <property type="match status" value="1"/>
</dbReference>
<protein>
    <recommendedName>
        <fullName evidence="2">dTDP-4-dehydrorhamnose 3,5-epimerase</fullName>
    </recommendedName>
</protein>